<sequence>MTDRETAAGSLSTGAFSRRRRALAVLAAGLVPWLVIPYEDAVGLVFSVALANTETLALTSVYDYVFVYTRGLPTELLAWPTATLLYGAGVASAALSRVDREDRRVTAGLFALAAFDVCYAVLGFSSFRAGTIAYPLGAVFLALAAWTSRP</sequence>
<keyword evidence="4" id="KW-1185">Reference proteome</keyword>
<dbReference type="InterPro" id="IPR026436">
    <property type="entry name" value="CHP04206"/>
</dbReference>
<accession>A0A7D5P559</accession>
<dbReference type="OrthoDB" id="214467at2157"/>
<protein>
    <submittedName>
        <fullName evidence="3">TIGR04206 family protein</fullName>
    </submittedName>
</protein>
<dbReference type="NCBIfam" id="TIGR04206">
    <property type="entry name" value="near_ArtA"/>
    <property type="match status" value="1"/>
</dbReference>
<dbReference type="GeneID" id="56078401"/>
<dbReference type="Proteomes" id="UP000509667">
    <property type="component" value="Chromosome"/>
</dbReference>
<name>A0A7D5P559_9EURY</name>
<reference evidence="3 4" key="1">
    <citation type="submission" date="2020-07" db="EMBL/GenBank/DDBJ databases">
        <title>Halosimplex pelagicum sp. nov. and Halosimplex rubrum sp. nov., isolated from salted brown alga Laminaria, and emended description of the genus Halosimplex.</title>
        <authorList>
            <person name="Cui H."/>
        </authorList>
    </citation>
    <scope>NUCLEOTIDE SEQUENCE [LARGE SCALE GENOMIC DNA]</scope>
    <source>
        <strain evidence="3 4">R27</strain>
    </source>
</reference>
<evidence type="ECO:0000313" key="3">
    <source>
        <dbReference type="EMBL" id="QLH77798.1"/>
    </source>
</evidence>
<dbReference type="EMBL" id="CP058910">
    <property type="protein sequence ID" value="QLH77798.1"/>
    <property type="molecule type" value="Genomic_DNA"/>
</dbReference>
<keyword evidence="1" id="KW-0472">Membrane</keyword>
<keyword evidence="1" id="KW-0812">Transmembrane</keyword>
<dbReference type="RefSeq" id="WP_179911716.1">
    <property type="nucleotide sequence ID" value="NZ_CP058910.1"/>
</dbReference>
<dbReference type="AlphaFoldDB" id="A0A7D5P559"/>
<feature type="transmembrane region" description="Helical" evidence="1">
    <location>
        <begin position="76"/>
        <end position="95"/>
    </location>
</feature>
<dbReference type="KEGG" id="hrr:HZS55_11020"/>
<evidence type="ECO:0000259" key="2">
    <source>
        <dbReference type="Pfam" id="PF26224"/>
    </source>
</evidence>
<feature type="transmembrane region" description="Helical" evidence="1">
    <location>
        <begin position="107"/>
        <end position="126"/>
    </location>
</feature>
<feature type="domain" description="DUF8050" evidence="2">
    <location>
        <begin position="4"/>
        <end position="147"/>
    </location>
</feature>
<keyword evidence="1" id="KW-1133">Transmembrane helix</keyword>
<gene>
    <name evidence="3" type="ORF">HZS55_11020</name>
</gene>
<dbReference type="InterPro" id="IPR058363">
    <property type="entry name" value="DUF8050"/>
</dbReference>
<proteinExistence type="predicted"/>
<organism evidence="3 4">
    <name type="scientific">Halosimplex rubrum</name>
    <dbReference type="NCBI Taxonomy" id="869889"/>
    <lineage>
        <taxon>Archaea</taxon>
        <taxon>Methanobacteriati</taxon>
        <taxon>Methanobacteriota</taxon>
        <taxon>Stenosarchaea group</taxon>
        <taxon>Halobacteria</taxon>
        <taxon>Halobacteriales</taxon>
        <taxon>Haloarculaceae</taxon>
        <taxon>Halosimplex</taxon>
    </lineage>
</organism>
<dbReference type="Pfam" id="PF26224">
    <property type="entry name" value="DUF8050"/>
    <property type="match status" value="1"/>
</dbReference>
<feature type="transmembrane region" description="Helical" evidence="1">
    <location>
        <begin position="21"/>
        <end position="38"/>
    </location>
</feature>
<feature type="transmembrane region" description="Helical" evidence="1">
    <location>
        <begin position="132"/>
        <end position="148"/>
    </location>
</feature>
<evidence type="ECO:0000256" key="1">
    <source>
        <dbReference type="SAM" id="Phobius"/>
    </source>
</evidence>
<evidence type="ECO:0000313" key="4">
    <source>
        <dbReference type="Proteomes" id="UP000509667"/>
    </source>
</evidence>